<gene>
    <name evidence="1" type="ORF">M2152_000589</name>
</gene>
<protein>
    <submittedName>
        <fullName evidence="1">Uncharacterized protein</fullName>
    </submittedName>
</protein>
<dbReference type="EMBL" id="JARXVQ010000001">
    <property type="protein sequence ID" value="MDH6180407.1"/>
    <property type="molecule type" value="Genomic_DNA"/>
</dbReference>
<keyword evidence="2" id="KW-1185">Reference proteome</keyword>
<reference evidence="1 2" key="1">
    <citation type="submission" date="2023-04" db="EMBL/GenBank/DDBJ databases">
        <title>Genome Encyclopedia of Bacteria and Archaea VI: Functional Genomics of Type Strains.</title>
        <authorList>
            <person name="Whitman W."/>
        </authorList>
    </citation>
    <scope>NUCLEOTIDE SEQUENCE [LARGE SCALE GENOMIC DNA]</scope>
    <source>
        <strain evidence="1 2">SG_E_30_P1</strain>
    </source>
</reference>
<sequence length="111" mass="12700">MPDRYVLDAMGVAFEYGDEPWDASVEFVAGDGSIVYVGWDQFAEYVYIRWRDREDRAVLVRYKVVKLHVRELAVGAQVEVVSKSFELHGRLVIDIGEQVSLNDQLTTFPTT</sequence>
<organism evidence="1 2">
    <name type="scientific">Antiquaquibacter oligotrophicus</name>
    <dbReference type="NCBI Taxonomy" id="2880260"/>
    <lineage>
        <taxon>Bacteria</taxon>
        <taxon>Bacillati</taxon>
        <taxon>Actinomycetota</taxon>
        <taxon>Actinomycetes</taxon>
        <taxon>Micrococcales</taxon>
        <taxon>Microbacteriaceae</taxon>
        <taxon>Antiquaquibacter</taxon>
    </lineage>
</organism>
<comment type="caution">
    <text evidence="1">The sequence shown here is derived from an EMBL/GenBank/DDBJ whole genome shotgun (WGS) entry which is preliminary data.</text>
</comment>
<proteinExistence type="predicted"/>
<name>A0ABT6KMP9_9MICO</name>
<accession>A0ABT6KMP9</accession>
<evidence type="ECO:0000313" key="2">
    <source>
        <dbReference type="Proteomes" id="UP001160142"/>
    </source>
</evidence>
<dbReference type="Proteomes" id="UP001160142">
    <property type="component" value="Unassembled WGS sequence"/>
</dbReference>
<evidence type="ECO:0000313" key="1">
    <source>
        <dbReference type="EMBL" id="MDH6180407.1"/>
    </source>
</evidence>